<evidence type="ECO:0000313" key="3">
    <source>
        <dbReference type="Proteomes" id="UP001566476"/>
    </source>
</evidence>
<proteinExistence type="predicted"/>
<dbReference type="Proteomes" id="UP001566476">
    <property type="component" value="Unassembled WGS sequence"/>
</dbReference>
<keyword evidence="1" id="KW-1133">Transmembrane helix</keyword>
<gene>
    <name evidence="2" type="ORF">AB2L28_20580</name>
</gene>
<feature type="transmembrane region" description="Helical" evidence="1">
    <location>
        <begin position="6"/>
        <end position="28"/>
    </location>
</feature>
<protein>
    <submittedName>
        <fullName evidence="2">Uncharacterized protein</fullName>
    </submittedName>
</protein>
<accession>A0ABV4I7X5</accession>
<keyword evidence="1" id="KW-0812">Transmembrane</keyword>
<organism evidence="2 3">
    <name type="scientific">Kineococcus mangrovi</name>
    <dbReference type="NCBI Taxonomy" id="1660183"/>
    <lineage>
        <taxon>Bacteria</taxon>
        <taxon>Bacillati</taxon>
        <taxon>Actinomycetota</taxon>
        <taxon>Actinomycetes</taxon>
        <taxon>Kineosporiales</taxon>
        <taxon>Kineosporiaceae</taxon>
        <taxon>Kineococcus</taxon>
    </lineage>
</organism>
<name>A0ABV4I7X5_9ACTN</name>
<keyword evidence="1" id="KW-0472">Membrane</keyword>
<evidence type="ECO:0000256" key="1">
    <source>
        <dbReference type="SAM" id="Phobius"/>
    </source>
</evidence>
<reference evidence="2 3" key="1">
    <citation type="submission" date="2024-07" db="EMBL/GenBank/DDBJ databases">
        <authorList>
            <person name="Thanompreechachai J."/>
            <person name="Duangmal K."/>
        </authorList>
    </citation>
    <scope>NUCLEOTIDE SEQUENCE [LARGE SCALE GENOMIC DNA]</scope>
    <source>
        <strain evidence="2 3">TBRC 1896</strain>
    </source>
</reference>
<comment type="caution">
    <text evidence="2">The sequence shown here is derived from an EMBL/GenBank/DDBJ whole genome shotgun (WGS) entry which is preliminary data.</text>
</comment>
<keyword evidence="3" id="KW-1185">Reference proteome</keyword>
<dbReference type="RefSeq" id="WP_370720872.1">
    <property type="nucleotide sequence ID" value="NZ_JBGGTQ010000015.1"/>
</dbReference>
<dbReference type="EMBL" id="JBGGTQ010000015">
    <property type="protein sequence ID" value="MEZ0494640.1"/>
    <property type="molecule type" value="Genomic_DNA"/>
</dbReference>
<evidence type="ECO:0000313" key="2">
    <source>
        <dbReference type="EMBL" id="MEZ0494640.1"/>
    </source>
</evidence>
<sequence>MSWSTFWPMLGVVAAMCLLLAPILYLLVRRELRRSFAPLRLDVAGLEQGPGSLGELTQDLQSISDKLDSIHDSVRDAGGCVHDGEVPEGRRA</sequence>